<evidence type="ECO:0000259" key="2">
    <source>
        <dbReference type="Pfam" id="PF26175"/>
    </source>
</evidence>
<evidence type="ECO:0000313" key="3">
    <source>
        <dbReference type="EMBL" id="KAK7410398.1"/>
    </source>
</evidence>
<dbReference type="EMBL" id="JAYMYS010000001">
    <property type="protein sequence ID" value="KAK7410398.1"/>
    <property type="molecule type" value="Genomic_DNA"/>
</dbReference>
<reference evidence="3 4" key="1">
    <citation type="submission" date="2024-01" db="EMBL/GenBank/DDBJ databases">
        <title>The genomes of 5 underutilized Papilionoideae crops provide insights into root nodulation and disease resistanc.</title>
        <authorList>
            <person name="Jiang F."/>
        </authorList>
    </citation>
    <scope>NUCLEOTIDE SEQUENCE [LARGE SCALE GENOMIC DNA]</scope>
    <source>
        <strain evidence="3">DUOXIRENSHENG_FW03</strain>
        <tissue evidence="3">Leaves</tissue>
    </source>
</reference>
<dbReference type="AlphaFoldDB" id="A0AAN9T1C3"/>
<proteinExistence type="predicted"/>
<name>A0AAN9T1C3_PSOTE</name>
<sequence length="185" mass="21672">MKSHSLFLHFFALRLTELVNFCALLCSFKLALESLPIILQNGISDIEPFVAQVWFLPANRFISPEDETHILLLKESDLAVRQIIRVLELEKNVEHGELPFLEKIFITFLIREWRILRTSGPLFFGRYNLQDNKHVKVDVVIQEIIERQSHDNMFTVTKYVLKVKSPLQKQASQVLSLFAFEKFKE</sequence>
<keyword evidence="4" id="KW-1185">Reference proteome</keyword>
<feature type="domain" description="FAR1-related sequence 11-like HTH-like" evidence="2">
    <location>
        <begin position="62"/>
        <end position="103"/>
    </location>
</feature>
<feature type="signal peptide" evidence="1">
    <location>
        <begin position="1"/>
        <end position="18"/>
    </location>
</feature>
<keyword evidence="1" id="KW-0732">Signal</keyword>
<accession>A0AAN9T1C3</accession>
<dbReference type="Proteomes" id="UP001386955">
    <property type="component" value="Unassembled WGS sequence"/>
</dbReference>
<dbReference type="Pfam" id="PF26175">
    <property type="entry name" value="HTH_FAR1"/>
    <property type="match status" value="1"/>
</dbReference>
<evidence type="ECO:0000313" key="4">
    <source>
        <dbReference type="Proteomes" id="UP001386955"/>
    </source>
</evidence>
<evidence type="ECO:0000256" key="1">
    <source>
        <dbReference type="SAM" id="SignalP"/>
    </source>
</evidence>
<organism evidence="3 4">
    <name type="scientific">Psophocarpus tetragonolobus</name>
    <name type="common">Winged bean</name>
    <name type="synonym">Dolichos tetragonolobus</name>
    <dbReference type="NCBI Taxonomy" id="3891"/>
    <lineage>
        <taxon>Eukaryota</taxon>
        <taxon>Viridiplantae</taxon>
        <taxon>Streptophyta</taxon>
        <taxon>Embryophyta</taxon>
        <taxon>Tracheophyta</taxon>
        <taxon>Spermatophyta</taxon>
        <taxon>Magnoliopsida</taxon>
        <taxon>eudicotyledons</taxon>
        <taxon>Gunneridae</taxon>
        <taxon>Pentapetalae</taxon>
        <taxon>rosids</taxon>
        <taxon>fabids</taxon>
        <taxon>Fabales</taxon>
        <taxon>Fabaceae</taxon>
        <taxon>Papilionoideae</taxon>
        <taxon>50 kb inversion clade</taxon>
        <taxon>NPAAA clade</taxon>
        <taxon>indigoferoid/millettioid clade</taxon>
        <taxon>Phaseoleae</taxon>
        <taxon>Psophocarpus</taxon>
    </lineage>
</organism>
<comment type="caution">
    <text evidence="3">The sequence shown here is derived from an EMBL/GenBank/DDBJ whole genome shotgun (WGS) entry which is preliminary data.</text>
</comment>
<protein>
    <recommendedName>
        <fullName evidence="2">FAR1-related sequence 11-like HTH-like domain-containing protein</fullName>
    </recommendedName>
</protein>
<feature type="chain" id="PRO_5042990714" description="FAR1-related sequence 11-like HTH-like domain-containing protein" evidence="1">
    <location>
        <begin position="19"/>
        <end position="185"/>
    </location>
</feature>
<dbReference type="InterPro" id="IPR058778">
    <property type="entry name" value="HTH_FAR1-11-like"/>
</dbReference>
<gene>
    <name evidence="3" type="ORF">VNO78_01150</name>
</gene>